<evidence type="ECO:0000256" key="1">
    <source>
        <dbReference type="SAM" id="SignalP"/>
    </source>
</evidence>
<dbReference type="PANTHER" id="PTHR14136">
    <property type="entry name" value="BTB_POZ DOMAIN-CONTAINING PROTEIN KCTD9"/>
    <property type="match status" value="1"/>
</dbReference>
<dbReference type="PANTHER" id="PTHR14136:SF17">
    <property type="entry name" value="BTB_POZ DOMAIN-CONTAINING PROTEIN KCTD9"/>
    <property type="match status" value="1"/>
</dbReference>
<keyword evidence="1" id="KW-0732">Signal</keyword>
<dbReference type="InterPro" id="IPR001646">
    <property type="entry name" value="5peptide_repeat"/>
</dbReference>
<protein>
    <recommendedName>
        <fullName evidence="4">Pentapeptide repeat-containing protein</fullName>
    </recommendedName>
</protein>
<evidence type="ECO:0000313" key="2">
    <source>
        <dbReference type="EMBL" id="GGX61513.1"/>
    </source>
</evidence>
<dbReference type="Gene3D" id="2.160.20.80">
    <property type="entry name" value="E3 ubiquitin-protein ligase SopA"/>
    <property type="match status" value="1"/>
</dbReference>
<dbReference type="Proteomes" id="UP000600865">
    <property type="component" value="Unassembled WGS sequence"/>
</dbReference>
<organism evidence="2 3">
    <name type="scientific">Litorimonas cladophorae</name>
    <dbReference type="NCBI Taxonomy" id="1220491"/>
    <lineage>
        <taxon>Bacteria</taxon>
        <taxon>Pseudomonadati</taxon>
        <taxon>Pseudomonadota</taxon>
        <taxon>Alphaproteobacteria</taxon>
        <taxon>Maricaulales</taxon>
        <taxon>Robiginitomaculaceae</taxon>
    </lineage>
</organism>
<proteinExistence type="predicted"/>
<evidence type="ECO:0008006" key="4">
    <source>
        <dbReference type="Google" id="ProtNLM"/>
    </source>
</evidence>
<feature type="signal peptide" evidence="1">
    <location>
        <begin position="1"/>
        <end position="25"/>
    </location>
</feature>
<reference evidence="2 3" key="1">
    <citation type="journal article" date="2014" name="Int. J. Syst. Evol. Microbiol.">
        <title>Complete genome sequence of Corynebacterium casei LMG S-19264T (=DSM 44701T), isolated from a smear-ripened cheese.</title>
        <authorList>
            <consortium name="US DOE Joint Genome Institute (JGI-PGF)"/>
            <person name="Walter F."/>
            <person name="Albersmeier A."/>
            <person name="Kalinowski J."/>
            <person name="Ruckert C."/>
        </authorList>
    </citation>
    <scope>NUCLEOTIDE SEQUENCE [LARGE SCALE GENOMIC DNA]</scope>
    <source>
        <strain evidence="2 3">KCTC 23968</strain>
    </source>
</reference>
<feature type="chain" id="PRO_5037824098" description="Pentapeptide repeat-containing protein" evidence="1">
    <location>
        <begin position="26"/>
        <end position="283"/>
    </location>
</feature>
<dbReference type="SUPFAM" id="SSF141571">
    <property type="entry name" value="Pentapeptide repeat-like"/>
    <property type="match status" value="1"/>
</dbReference>
<dbReference type="Pfam" id="PF00805">
    <property type="entry name" value="Pentapeptide"/>
    <property type="match status" value="1"/>
</dbReference>
<keyword evidence="3" id="KW-1185">Reference proteome</keyword>
<evidence type="ECO:0000313" key="3">
    <source>
        <dbReference type="Proteomes" id="UP000600865"/>
    </source>
</evidence>
<dbReference type="AlphaFoldDB" id="A0A918KHW3"/>
<name>A0A918KHW3_9PROT</name>
<dbReference type="InterPro" id="IPR051082">
    <property type="entry name" value="Pentapeptide-BTB/POZ_domain"/>
</dbReference>
<sequence length="283" mass="30324">MPVTHIRTFILTLLPAVAIAGHASAQIRVDARIQMNAGSCSGCDLSEKAMNGVRLNNANFTNSIFNNSNLSGGSLDGSDLTGAHFRSALMYRVEGNGVIMPRTVFEDATLTEARLPNSKMADANLSRADLSRATFTNTDFARVRFDSANLTAGEFQGGQFQGAYFPGAILSDSKFDGANFSGADLSTSQGLKQVQLDVACGDEKTRLPVGLSLPYCEGVTVEMAEHGHDGMSEQMTHAAERLDRAISDVENLLAASGPRDRALRTRLQRIHSDLVQTKAAMAH</sequence>
<gene>
    <name evidence="2" type="ORF">GCM10011309_09330</name>
</gene>
<accession>A0A918KHW3</accession>
<dbReference type="Pfam" id="PF13599">
    <property type="entry name" value="Pentapeptide_4"/>
    <property type="match status" value="1"/>
</dbReference>
<dbReference type="EMBL" id="BMYV01000001">
    <property type="protein sequence ID" value="GGX61513.1"/>
    <property type="molecule type" value="Genomic_DNA"/>
</dbReference>
<comment type="caution">
    <text evidence="2">The sequence shown here is derived from an EMBL/GenBank/DDBJ whole genome shotgun (WGS) entry which is preliminary data.</text>
</comment>